<accession>A0A381XEI4</accession>
<proteinExistence type="predicted"/>
<dbReference type="PANTHER" id="PTHR43431">
    <property type="entry name" value="OXIDOREDUCTASE, SHORT CHAIN DEHYDROGENASE/REDUCTASE FAMILY (AFU_ORTHOLOGUE AFUA_5G14000)"/>
    <property type="match status" value="1"/>
</dbReference>
<dbReference type="SUPFAM" id="SSF51735">
    <property type="entry name" value="NAD(P)-binding Rossmann-fold domains"/>
    <property type="match status" value="1"/>
</dbReference>
<name>A0A381XEI4_9ZZZZ</name>
<feature type="non-terminal residue" evidence="1">
    <location>
        <position position="1"/>
    </location>
</feature>
<evidence type="ECO:0000313" key="1">
    <source>
        <dbReference type="EMBL" id="SVA63030.1"/>
    </source>
</evidence>
<gene>
    <name evidence="1" type="ORF">METZ01_LOCUS115884</name>
</gene>
<dbReference type="InterPro" id="IPR002347">
    <property type="entry name" value="SDR_fam"/>
</dbReference>
<protein>
    <recommendedName>
        <fullName evidence="2">Oxidoreductase</fullName>
    </recommendedName>
</protein>
<dbReference type="PANTHER" id="PTHR43431:SF7">
    <property type="entry name" value="OXIDOREDUCTASE, SHORT CHAIN DEHYDROGENASE_REDUCTASE FAMILY (AFU_ORTHOLOGUE AFUA_5G14000)"/>
    <property type="match status" value="1"/>
</dbReference>
<dbReference type="EMBL" id="UINC01014855">
    <property type="protein sequence ID" value="SVA63030.1"/>
    <property type="molecule type" value="Genomic_DNA"/>
</dbReference>
<reference evidence="1" key="1">
    <citation type="submission" date="2018-05" db="EMBL/GenBank/DDBJ databases">
        <authorList>
            <person name="Lanie J.A."/>
            <person name="Ng W.-L."/>
            <person name="Kazmierczak K.M."/>
            <person name="Andrzejewski T.M."/>
            <person name="Davidsen T.M."/>
            <person name="Wayne K.J."/>
            <person name="Tettelin H."/>
            <person name="Glass J.I."/>
            <person name="Rusch D."/>
            <person name="Podicherti R."/>
            <person name="Tsui H.-C.T."/>
            <person name="Winkler M.E."/>
        </authorList>
    </citation>
    <scope>NUCLEOTIDE SEQUENCE</scope>
</reference>
<dbReference type="InterPro" id="IPR036291">
    <property type="entry name" value="NAD(P)-bd_dom_sf"/>
</dbReference>
<dbReference type="PRINTS" id="PR00081">
    <property type="entry name" value="GDHRDH"/>
</dbReference>
<organism evidence="1">
    <name type="scientific">marine metagenome</name>
    <dbReference type="NCBI Taxonomy" id="408172"/>
    <lineage>
        <taxon>unclassified sequences</taxon>
        <taxon>metagenomes</taxon>
        <taxon>ecological metagenomes</taxon>
    </lineage>
</organism>
<sequence length="243" mass="26449">VISLEENSKMDEQEVALIVGAGNGLSASLARTFSDQGMKIALAARNTEKLTDIAGETDAKLFCCDATNLEQVNNLFSTVVTELGTPNVVVFNASARVRGAITEINPDDVKEALLITSYGGFLVGQAAAKLMVPKNRGTICFTGASAGVKGFPMSATFAMGKFGLRGLAQSMARELHPQNIHVVHVVVDGGIRSAEKNRMETQEDDPDKWLDPDAIASTYWHLHTQHRSSWSWEIEVRPWVEKF</sequence>
<dbReference type="Gene3D" id="3.40.50.720">
    <property type="entry name" value="NAD(P)-binding Rossmann-like Domain"/>
    <property type="match status" value="1"/>
</dbReference>
<dbReference type="Pfam" id="PF00106">
    <property type="entry name" value="adh_short"/>
    <property type="match status" value="1"/>
</dbReference>
<dbReference type="AlphaFoldDB" id="A0A381XEI4"/>
<evidence type="ECO:0008006" key="2">
    <source>
        <dbReference type="Google" id="ProtNLM"/>
    </source>
</evidence>